<dbReference type="AlphaFoldDB" id="A0A6A6DU53"/>
<feature type="domain" description="BZIP" evidence="2">
    <location>
        <begin position="14"/>
        <end position="29"/>
    </location>
</feature>
<feature type="region of interest" description="Disordered" evidence="1">
    <location>
        <begin position="18"/>
        <end position="84"/>
    </location>
</feature>
<feature type="compositionally biased region" description="Polar residues" evidence="1">
    <location>
        <begin position="286"/>
        <end position="295"/>
    </location>
</feature>
<dbReference type="CDD" id="cd14688">
    <property type="entry name" value="bZIP_YAP"/>
    <property type="match status" value="1"/>
</dbReference>
<dbReference type="OrthoDB" id="194358at2759"/>
<sequence>MEEDWTKIADVELRKRVQNRVAQRKHRRKIREQASGLSEAGQATSSSAAASQIATTTSSHPYIPPPSTSISPLEGSHPPFDNLIQANHEPQQQNNIVGSENNFGDLDLEDFSGDDFISAGFPGSAWNLGTSNSGAGLVNELGIGSLPILPKRTESWNEFRSAAVPPVPQGRGVGIQQIASDPVHNGFGPPSIWNRMDMNVQLPPTTQEPHMGPGNMGASASPTAVQSENHQWQLRSIPGRSMSRPSSSAQPGSTQLATIQDPNAHGGDPHYCSHCGFQKRQRDHQMSLSAATTRVPSPMLPPSPYTTGQGHVSPHTPTQLSGSDVLKEHGIDLAQLSSQAKSDRRQSIPTTTPQRGFQARGPKRPLSEVISSGHQMHHHGHQTHQKVFEVEENGRDVEYAEGSDARVTKVVVIYMQECNCGPT</sequence>
<feature type="compositionally biased region" description="Polar residues" evidence="1">
    <location>
        <begin position="243"/>
        <end position="261"/>
    </location>
</feature>
<feature type="compositionally biased region" description="Polar residues" evidence="1">
    <location>
        <begin position="305"/>
        <end position="322"/>
    </location>
</feature>
<dbReference type="PROSITE" id="PS00036">
    <property type="entry name" value="BZIP_BASIC"/>
    <property type="match status" value="1"/>
</dbReference>
<dbReference type="GO" id="GO:0003700">
    <property type="term" value="F:DNA-binding transcription factor activity"/>
    <property type="evidence" value="ECO:0007669"/>
    <property type="project" value="InterPro"/>
</dbReference>
<accession>A0A6A6DU53</accession>
<dbReference type="EMBL" id="ML994652">
    <property type="protein sequence ID" value="KAF2181510.1"/>
    <property type="molecule type" value="Genomic_DNA"/>
</dbReference>
<feature type="region of interest" description="Disordered" evidence="1">
    <location>
        <begin position="336"/>
        <end position="365"/>
    </location>
</feature>
<dbReference type="InterPro" id="IPR004827">
    <property type="entry name" value="bZIP"/>
</dbReference>
<feature type="compositionally biased region" description="Low complexity" evidence="1">
    <location>
        <begin position="40"/>
        <end position="61"/>
    </location>
</feature>
<proteinExistence type="predicted"/>
<dbReference type="PANTHER" id="PTHR39607">
    <property type="entry name" value="XANTHOCILLIN BIOSYNTHESIS CLUSTER TRANSCRIPTION FACTOR XANC-RELATED"/>
    <property type="match status" value="1"/>
</dbReference>
<feature type="region of interest" description="Disordered" evidence="1">
    <location>
        <begin position="238"/>
        <end position="323"/>
    </location>
</feature>
<dbReference type="PANTHER" id="PTHR39607:SF3">
    <property type="entry name" value="BZIP DOMAIN-CONTAINING PROTEIN"/>
    <property type="match status" value="1"/>
</dbReference>
<name>A0A6A6DU53_9PEZI</name>
<organism evidence="3 4">
    <name type="scientific">Zopfia rhizophila CBS 207.26</name>
    <dbReference type="NCBI Taxonomy" id="1314779"/>
    <lineage>
        <taxon>Eukaryota</taxon>
        <taxon>Fungi</taxon>
        <taxon>Dikarya</taxon>
        <taxon>Ascomycota</taxon>
        <taxon>Pezizomycotina</taxon>
        <taxon>Dothideomycetes</taxon>
        <taxon>Dothideomycetes incertae sedis</taxon>
        <taxon>Zopfiaceae</taxon>
        <taxon>Zopfia</taxon>
    </lineage>
</organism>
<dbReference type="Proteomes" id="UP000800200">
    <property type="component" value="Unassembled WGS sequence"/>
</dbReference>
<protein>
    <recommendedName>
        <fullName evidence="2">BZIP domain-containing protein</fullName>
    </recommendedName>
</protein>
<gene>
    <name evidence="3" type="ORF">K469DRAFT_752744</name>
</gene>
<keyword evidence="4" id="KW-1185">Reference proteome</keyword>
<evidence type="ECO:0000259" key="2">
    <source>
        <dbReference type="PROSITE" id="PS00036"/>
    </source>
</evidence>
<feature type="compositionally biased region" description="Basic residues" evidence="1">
    <location>
        <begin position="18"/>
        <end position="30"/>
    </location>
</feature>
<evidence type="ECO:0000313" key="4">
    <source>
        <dbReference type="Proteomes" id="UP000800200"/>
    </source>
</evidence>
<dbReference type="InterPro" id="IPR052635">
    <property type="entry name" value="Sec_Metab_Biosynth_Reg"/>
</dbReference>
<evidence type="ECO:0000256" key="1">
    <source>
        <dbReference type="SAM" id="MobiDB-lite"/>
    </source>
</evidence>
<reference evidence="3" key="1">
    <citation type="journal article" date="2020" name="Stud. Mycol.">
        <title>101 Dothideomycetes genomes: a test case for predicting lifestyles and emergence of pathogens.</title>
        <authorList>
            <person name="Haridas S."/>
            <person name="Albert R."/>
            <person name="Binder M."/>
            <person name="Bloem J."/>
            <person name="Labutti K."/>
            <person name="Salamov A."/>
            <person name="Andreopoulos B."/>
            <person name="Baker S."/>
            <person name="Barry K."/>
            <person name="Bills G."/>
            <person name="Bluhm B."/>
            <person name="Cannon C."/>
            <person name="Castanera R."/>
            <person name="Culley D."/>
            <person name="Daum C."/>
            <person name="Ezra D."/>
            <person name="Gonzalez J."/>
            <person name="Henrissat B."/>
            <person name="Kuo A."/>
            <person name="Liang C."/>
            <person name="Lipzen A."/>
            <person name="Lutzoni F."/>
            <person name="Magnuson J."/>
            <person name="Mondo S."/>
            <person name="Nolan M."/>
            <person name="Ohm R."/>
            <person name="Pangilinan J."/>
            <person name="Park H.-J."/>
            <person name="Ramirez L."/>
            <person name="Alfaro M."/>
            <person name="Sun H."/>
            <person name="Tritt A."/>
            <person name="Yoshinaga Y."/>
            <person name="Zwiers L.-H."/>
            <person name="Turgeon B."/>
            <person name="Goodwin S."/>
            <person name="Spatafora J."/>
            <person name="Crous P."/>
            <person name="Grigoriev I."/>
        </authorList>
    </citation>
    <scope>NUCLEOTIDE SEQUENCE</scope>
    <source>
        <strain evidence="3">CBS 207.26</strain>
    </source>
</reference>
<evidence type="ECO:0000313" key="3">
    <source>
        <dbReference type="EMBL" id="KAF2181510.1"/>
    </source>
</evidence>